<name>A0ABS1TGU7_9CLOT</name>
<protein>
    <recommendedName>
        <fullName evidence="4">CPBP family intramembrane metalloprotease</fullName>
    </recommendedName>
</protein>
<gene>
    <name evidence="2" type="ORF">JK636_17675</name>
</gene>
<comment type="caution">
    <text evidence="2">The sequence shown here is derived from an EMBL/GenBank/DDBJ whole genome shotgun (WGS) entry which is preliminary data.</text>
</comment>
<sequence length="162" mass="18788">MLKLSFLELIIRGIPEDLVFFLAVYAFTKSKVHKKRYLSSVIIQSIIVYLIRFLPIQNGADSILNLILLIMMSVIVIKIEIIQAIKAGIIIMLCEFISEGINVFFVQFILKKDLNSIFKDPMLKILYSYPSLLIFACFVIIYYAILWKRKELKIISYGKVNE</sequence>
<keyword evidence="1" id="KW-0472">Membrane</keyword>
<feature type="transmembrane region" description="Helical" evidence="1">
    <location>
        <begin position="125"/>
        <end position="146"/>
    </location>
</feature>
<dbReference type="RefSeq" id="WP_202750291.1">
    <property type="nucleotide sequence ID" value="NZ_JAESWC010000014.1"/>
</dbReference>
<keyword evidence="1" id="KW-0812">Transmembrane</keyword>
<evidence type="ECO:0000313" key="3">
    <source>
        <dbReference type="Proteomes" id="UP000632377"/>
    </source>
</evidence>
<evidence type="ECO:0000313" key="2">
    <source>
        <dbReference type="EMBL" id="MBL4937549.1"/>
    </source>
</evidence>
<dbReference type="Proteomes" id="UP000632377">
    <property type="component" value="Unassembled WGS sequence"/>
</dbReference>
<organism evidence="2 3">
    <name type="scientific">Clostridium rhizosphaerae</name>
    <dbReference type="NCBI Taxonomy" id="2803861"/>
    <lineage>
        <taxon>Bacteria</taxon>
        <taxon>Bacillati</taxon>
        <taxon>Bacillota</taxon>
        <taxon>Clostridia</taxon>
        <taxon>Eubacteriales</taxon>
        <taxon>Clostridiaceae</taxon>
        <taxon>Clostridium</taxon>
    </lineage>
</organism>
<accession>A0ABS1TGU7</accession>
<evidence type="ECO:0008006" key="4">
    <source>
        <dbReference type="Google" id="ProtNLM"/>
    </source>
</evidence>
<reference evidence="2 3" key="1">
    <citation type="submission" date="2021-01" db="EMBL/GenBank/DDBJ databases">
        <title>Genome public.</title>
        <authorList>
            <person name="Liu C."/>
            <person name="Sun Q."/>
        </authorList>
    </citation>
    <scope>NUCLEOTIDE SEQUENCE [LARGE SCALE GENOMIC DNA]</scope>
    <source>
        <strain evidence="2 3">YIM B02515</strain>
    </source>
</reference>
<feature type="transmembrane region" description="Helical" evidence="1">
    <location>
        <begin position="37"/>
        <end position="56"/>
    </location>
</feature>
<feature type="transmembrane region" description="Helical" evidence="1">
    <location>
        <begin position="62"/>
        <end position="82"/>
    </location>
</feature>
<feature type="transmembrane region" description="Helical" evidence="1">
    <location>
        <begin position="89"/>
        <end position="110"/>
    </location>
</feature>
<dbReference type="EMBL" id="JAESWC010000014">
    <property type="protein sequence ID" value="MBL4937549.1"/>
    <property type="molecule type" value="Genomic_DNA"/>
</dbReference>
<proteinExistence type="predicted"/>
<evidence type="ECO:0000256" key="1">
    <source>
        <dbReference type="SAM" id="Phobius"/>
    </source>
</evidence>
<keyword evidence="3" id="KW-1185">Reference proteome</keyword>
<keyword evidence="1" id="KW-1133">Transmembrane helix</keyword>